<evidence type="ECO:0000313" key="2">
    <source>
        <dbReference type="Proteomes" id="UP000682403"/>
    </source>
</evidence>
<keyword evidence="2" id="KW-1185">Reference proteome</keyword>
<comment type="caution">
    <text evidence="1">The sequence shown here is derived from an EMBL/GenBank/DDBJ whole genome shotgun (WGS) entry which is preliminary data.</text>
</comment>
<gene>
    <name evidence="1" type="ORF">J9317_18760</name>
</gene>
<dbReference type="EMBL" id="JAGVRK010000001">
    <property type="protein sequence ID" value="MBS2970789.1"/>
    <property type="molecule type" value="Genomic_DNA"/>
</dbReference>
<proteinExistence type="predicted"/>
<organism evidence="1 2">
    <name type="scientific">Metabacillus flavus</name>
    <dbReference type="NCBI Taxonomy" id="2823519"/>
    <lineage>
        <taxon>Bacteria</taxon>
        <taxon>Bacillati</taxon>
        <taxon>Bacillota</taxon>
        <taxon>Bacilli</taxon>
        <taxon>Bacillales</taxon>
        <taxon>Bacillaceae</taxon>
        <taxon>Metabacillus</taxon>
    </lineage>
</organism>
<evidence type="ECO:0000313" key="1">
    <source>
        <dbReference type="EMBL" id="MBS2970789.1"/>
    </source>
</evidence>
<dbReference type="Proteomes" id="UP000682403">
    <property type="component" value="Unassembled WGS sequence"/>
</dbReference>
<name>A0ABS5LKA0_9BACI</name>
<reference evidence="1 2" key="1">
    <citation type="submission" date="2021-04" db="EMBL/GenBank/DDBJ databases">
        <title>Metabacillus sp. strain KIGAM252 whole genome sequence.</title>
        <authorList>
            <person name="Seo M.-J."/>
            <person name="Cho E.-S."/>
            <person name="Hwang C.Y."/>
            <person name="Yoon D.J."/>
        </authorList>
    </citation>
    <scope>NUCLEOTIDE SEQUENCE [LARGE SCALE GENOMIC DNA]</scope>
    <source>
        <strain evidence="1 2">KIGAM252</strain>
    </source>
</reference>
<protein>
    <submittedName>
        <fullName evidence="1">Uncharacterized protein</fullName>
    </submittedName>
</protein>
<accession>A0ABS5LKA0</accession>
<sequence length="145" mass="16929">MTAKKVMQQLTYLELIDIEEHDSTWLQVFESKLKEFRRIDSKATYTKSVSDLENNTILWIENTLSFLKEKKEWLIVVPKCPEPVWANVQVLDYTKAIGELWNTSESNSFLIADKSTGTVVQMFFEEQCYEIHVGKCDITNVKENI</sequence>